<dbReference type="FunFam" id="3.30.470.20:FF:000015">
    <property type="entry name" value="Phosphoribosylaminoimidazole-succinocarboxamide synthase"/>
    <property type="match status" value="1"/>
</dbReference>
<evidence type="ECO:0000313" key="11">
    <source>
        <dbReference type="Proteomes" id="UP000241885"/>
    </source>
</evidence>
<reference evidence="10 11" key="1">
    <citation type="submission" date="2018-03" db="EMBL/GenBank/DDBJ databases">
        <title>Complete genome sequence of Thauera aromatica, a model organism for studying aromatic compound degradation under denitrifying conditions.</title>
        <authorList>
            <person name="Lo H.-Y."/>
            <person name="Goris T."/>
            <person name="Boll M."/>
            <person name="Mueller J.A."/>
        </authorList>
    </citation>
    <scope>NUCLEOTIDE SEQUENCE [LARGE SCALE GENOMIC DNA]</scope>
    <source>
        <strain evidence="10 11">K172</strain>
    </source>
</reference>
<evidence type="ECO:0000256" key="7">
    <source>
        <dbReference type="ARBA" id="ARBA00048475"/>
    </source>
</evidence>
<evidence type="ECO:0000256" key="5">
    <source>
        <dbReference type="ARBA" id="ARBA00022755"/>
    </source>
</evidence>
<dbReference type="OrthoDB" id="9801549at2"/>
<dbReference type="EC" id="6.3.2.6" evidence="8"/>
<dbReference type="RefSeq" id="WP_107221469.1">
    <property type="nucleotide sequence ID" value="NZ_CP028339.1"/>
</dbReference>
<dbReference type="AlphaFoldDB" id="A0A2R4BPS0"/>
<dbReference type="EMBL" id="CP028339">
    <property type="protein sequence ID" value="AVR89335.1"/>
    <property type="molecule type" value="Genomic_DNA"/>
</dbReference>
<dbReference type="UniPathway" id="UPA00074">
    <property type="reaction ID" value="UER00131"/>
</dbReference>
<name>A0A2R4BPS0_THAAR</name>
<dbReference type="PANTHER" id="PTHR43700">
    <property type="entry name" value="PHOSPHORIBOSYLAMINOIMIDAZOLE-SUCCINOCARBOXAMIDE SYNTHASE"/>
    <property type="match status" value="1"/>
</dbReference>
<dbReference type="HAMAP" id="MF_00137">
    <property type="entry name" value="SAICAR_synth"/>
    <property type="match status" value="1"/>
</dbReference>
<evidence type="ECO:0000256" key="3">
    <source>
        <dbReference type="ARBA" id="ARBA00022598"/>
    </source>
</evidence>
<gene>
    <name evidence="8" type="primary">purC</name>
    <name evidence="10" type="ORF">Tharo_2438</name>
</gene>
<dbReference type="Gene3D" id="3.30.200.20">
    <property type="entry name" value="Phosphorylase Kinase, domain 1"/>
    <property type="match status" value="1"/>
</dbReference>
<evidence type="ECO:0000313" key="10">
    <source>
        <dbReference type="EMBL" id="AVR89335.1"/>
    </source>
</evidence>
<dbReference type="GO" id="GO:0006189">
    <property type="term" value="P:'de novo' IMP biosynthetic process"/>
    <property type="evidence" value="ECO:0007669"/>
    <property type="project" value="UniProtKB-UniRule"/>
</dbReference>
<dbReference type="InterPro" id="IPR001636">
    <property type="entry name" value="SAICAR_synth"/>
</dbReference>
<dbReference type="KEGG" id="tak:Tharo_2438"/>
<dbReference type="CDD" id="cd01414">
    <property type="entry name" value="SAICAR_synt_Sc"/>
    <property type="match status" value="1"/>
</dbReference>
<dbReference type="NCBIfam" id="NF010568">
    <property type="entry name" value="PRK13961.1"/>
    <property type="match status" value="1"/>
</dbReference>
<evidence type="ECO:0000256" key="8">
    <source>
        <dbReference type="HAMAP-Rule" id="MF_00137"/>
    </source>
</evidence>
<accession>A0A2R4BPS0</accession>
<evidence type="ECO:0000256" key="6">
    <source>
        <dbReference type="ARBA" id="ARBA00022840"/>
    </source>
</evidence>
<comment type="catalytic activity">
    <reaction evidence="7 8">
        <text>5-amino-1-(5-phospho-D-ribosyl)imidazole-4-carboxylate + L-aspartate + ATP = (2S)-2-[5-amino-1-(5-phospho-beta-D-ribosyl)imidazole-4-carboxamido]succinate + ADP + phosphate + 2 H(+)</text>
        <dbReference type="Rhea" id="RHEA:22628"/>
        <dbReference type="ChEBI" id="CHEBI:15378"/>
        <dbReference type="ChEBI" id="CHEBI:29991"/>
        <dbReference type="ChEBI" id="CHEBI:30616"/>
        <dbReference type="ChEBI" id="CHEBI:43474"/>
        <dbReference type="ChEBI" id="CHEBI:58443"/>
        <dbReference type="ChEBI" id="CHEBI:77657"/>
        <dbReference type="ChEBI" id="CHEBI:456216"/>
        <dbReference type="EC" id="6.3.2.6"/>
    </reaction>
</comment>
<organism evidence="10 11">
    <name type="scientific">Thauera aromatica K172</name>
    <dbReference type="NCBI Taxonomy" id="44139"/>
    <lineage>
        <taxon>Bacteria</taxon>
        <taxon>Pseudomonadati</taxon>
        <taxon>Pseudomonadota</taxon>
        <taxon>Betaproteobacteria</taxon>
        <taxon>Rhodocyclales</taxon>
        <taxon>Zoogloeaceae</taxon>
        <taxon>Thauera</taxon>
    </lineage>
</organism>
<comment type="similarity">
    <text evidence="2 8">Belongs to the SAICAR synthetase family.</text>
</comment>
<keyword evidence="6 8" id="KW-0067">ATP-binding</keyword>
<keyword evidence="4 8" id="KW-0547">Nucleotide-binding</keyword>
<feature type="domain" description="SAICAR synthetase/ADE2 N-terminal" evidence="9">
    <location>
        <begin position="16"/>
        <end position="281"/>
    </location>
</feature>
<evidence type="ECO:0000256" key="4">
    <source>
        <dbReference type="ARBA" id="ARBA00022741"/>
    </source>
</evidence>
<protein>
    <recommendedName>
        <fullName evidence="8">Phosphoribosylaminoimidazole-succinocarboxamide synthase</fullName>
        <ecNumber evidence="8">6.3.2.6</ecNumber>
    </recommendedName>
    <alternativeName>
        <fullName evidence="8">SAICAR synthetase</fullName>
    </alternativeName>
</protein>
<dbReference type="InterPro" id="IPR028923">
    <property type="entry name" value="SAICAR_synt/ADE2_N"/>
</dbReference>
<dbReference type="NCBIfam" id="TIGR00081">
    <property type="entry name" value="purC"/>
    <property type="match status" value="1"/>
</dbReference>
<comment type="pathway">
    <text evidence="1 8">Purine metabolism; IMP biosynthesis via de novo pathway; 5-amino-1-(5-phospho-D-ribosyl)imidazole-4-carboxamide from 5-amino-1-(5-phospho-D-ribosyl)imidazole-4-carboxylate: step 1/2.</text>
</comment>
<dbReference type="GO" id="GO:0004639">
    <property type="term" value="F:phosphoribosylaminoimidazolesuccinocarboxamide synthase activity"/>
    <property type="evidence" value="ECO:0007669"/>
    <property type="project" value="UniProtKB-UniRule"/>
</dbReference>
<dbReference type="PANTHER" id="PTHR43700:SF1">
    <property type="entry name" value="PHOSPHORIBOSYLAMINOIMIDAZOLE-SUCCINOCARBOXAMIDE SYNTHASE"/>
    <property type="match status" value="1"/>
</dbReference>
<evidence type="ECO:0000256" key="2">
    <source>
        <dbReference type="ARBA" id="ARBA00010190"/>
    </source>
</evidence>
<dbReference type="Proteomes" id="UP000241885">
    <property type="component" value="Chromosome"/>
</dbReference>
<dbReference type="Gene3D" id="3.30.470.20">
    <property type="entry name" value="ATP-grasp fold, B domain"/>
    <property type="match status" value="1"/>
</dbReference>
<dbReference type="Pfam" id="PF01259">
    <property type="entry name" value="SAICAR_synt"/>
    <property type="match status" value="1"/>
</dbReference>
<dbReference type="InterPro" id="IPR018236">
    <property type="entry name" value="SAICAR_synthetase_CS"/>
</dbReference>
<proteinExistence type="inferred from homology"/>
<dbReference type="SUPFAM" id="SSF56104">
    <property type="entry name" value="SAICAR synthase-like"/>
    <property type="match status" value="1"/>
</dbReference>
<evidence type="ECO:0000259" key="9">
    <source>
        <dbReference type="Pfam" id="PF01259"/>
    </source>
</evidence>
<evidence type="ECO:0000256" key="1">
    <source>
        <dbReference type="ARBA" id="ARBA00004672"/>
    </source>
</evidence>
<dbReference type="GO" id="GO:0005524">
    <property type="term" value="F:ATP binding"/>
    <property type="evidence" value="ECO:0007669"/>
    <property type="project" value="UniProtKB-KW"/>
</dbReference>
<keyword evidence="3 8" id="KW-0436">Ligase</keyword>
<keyword evidence="11" id="KW-1185">Reference proteome</keyword>
<dbReference type="PROSITE" id="PS01057">
    <property type="entry name" value="SAICAR_SYNTHETASE_1"/>
    <property type="match status" value="1"/>
</dbReference>
<keyword evidence="5 8" id="KW-0658">Purine biosynthesis</keyword>
<sequence>MATPLFETSIKSLPLLGRGKVRDIYAVDDEKLLIVTSDRLSAFDVILPDPIPDKGRVLVALANFWFDRLAHILPNQLTGIDPETVVAPGERDQVRGRALVVKRLKPLPIEAVVRGYVIGSGWKDYQATGAICGIALPAGLAQAAKLPAPIFTPSSKADLGEHDENISFAQAQARCEALLADALAGTGKSGAGLAEEARAAAIALYSEAAGYAAGRGILIADTKFEFGIDAAGTLHLIDEALTPDSSRFWPADSYREGISPPSFDKQFVRDYLETLDWNKTAPGPRLPAEVIERTAAKYREAYERLTGRTLD</sequence>
<dbReference type="PROSITE" id="PS01058">
    <property type="entry name" value="SAICAR_SYNTHETASE_2"/>
    <property type="match status" value="1"/>
</dbReference>
<dbReference type="GO" id="GO:0005737">
    <property type="term" value="C:cytoplasm"/>
    <property type="evidence" value="ECO:0007669"/>
    <property type="project" value="TreeGrafter"/>
</dbReference>